<dbReference type="Pfam" id="PF07712">
    <property type="entry name" value="SURNod19"/>
    <property type="match status" value="1"/>
</dbReference>
<evidence type="ECO:0000313" key="1">
    <source>
        <dbReference type="EMBL" id="CAK9329964.1"/>
    </source>
</evidence>
<proteinExistence type="predicted"/>
<accession>A0ABP0ZBX8</accession>
<organism evidence="1 2">
    <name type="scientific">Citrullus colocynthis</name>
    <name type="common">colocynth</name>
    <dbReference type="NCBI Taxonomy" id="252529"/>
    <lineage>
        <taxon>Eukaryota</taxon>
        <taxon>Viridiplantae</taxon>
        <taxon>Streptophyta</taxon>
        <taxon>Embryophyta</taxon>
        <taxon>Tracheophyta</taxon>
        <taxon>Spermatophyta</taxon>
        <taxon>Magnoliopsida</taxon>
        <taxon>eudicotyledons</taxon>
        <taxon>Gunneridae</taxon>
        <taxon>Pentapetalae</taxon>
        <taxon>rosids</taxon>
        <taxon>fabids</taxon>
        <taxon>Cucurbitales</taxon>
        <taxon>Cucurbitaceae</taxon>
        <taxon>Benincaseae</taxon>
        <taxon>Citrullus</taxon>
    </lineage>
</organism>
<keyword evidence="2" id="KW-1185">Reference proteome</keyword>
<dbReference type="PANTHER" id="PTHR33390:SF1">
    <property type="entry name" value="STRESS UP-REGULATED NOD 19 PROTEIN"/>
    <property type="match status" value="1"/>
</dbReference>
<dbReference type="Proteomes" id="UP001642487">
    <property type="component" value="Chromosome 9"/>
</dbReference>
<gene>
    <name evidence="1" type="ORF">CITCOLO1_LOCUS22444</name>
</gene>
<dbReference type="InterPro" id="IPR011692">
    <property type="entry name" value="Stress_up-reg_Nod19"/>
</dbReference>
<sequence>MVVFNGRDCALLISTKLGKCNAKCGLNWAASASQLQGSASTNSTLFKLLQYSKMLLPLAALMVTTMISCLEADATNNNNPMIVKTQTFSSPLFTMTPGLVVEKFFYNIDFPRSHIGMKSFHVEVVDEAGNEVPLPETYLHHWALVRYYQHKNATDPTINTSYGNLQEPDFIFVSNNGVCEQGVLPNYYAMASESRTISTFLPHPYGIQVGNPAEIPRDYEERWSFNIHAIDTRGAENKLGCIECLCHLYNVTKDRSGRPLSPDYKGGLACCYDKTQCRVSLSHGEDYQERNLYVRYTVKWVDWNEFVIPVKVYLFDATDTWTPLPDSTGASQQHHCRIEYDVDAESCSPTNKVDDGKCNAVKKSKAMFPSTGYLIYGVPHQHIGAIGATFYGEDGRVLCSSSPIHGKGNEEGYVVGMTTCYPEPGSVKINKGEIVSFVSNYDSKQNHMGVMGIFHIIVADRILIKPSSVSKEVGNDNTIVM</sequence>
<dbReference type="PANTHER" id="PTHR33390">
    <property type="entry name" value="STRESS UP-REGULATED NOD 19 PROTEIN"/>
    <property type="match status" value="1"/>
</dbReference>
<evidence type="ECO:0008006" key="3">
    <source>
        <dbReference type="Google" id="ProtNLM"/>
    </source>
</evidence>
<evidence type="ECO:0000313" key="2">
    <source>
        <dbReference type="Proteomes" id="UP001642487"/>
    </source>
</evidence>
<name>A0ABP0ZBX8_9ROSI</name>
<reference evidence="1 2" key="1">
    <citation type="submission" date="2024-03" db="EMBL/GenBank/DDBJ databases">
        <authorList>
            <person name="Gkanogiannis A."/>
            <person name="Becerra Lopez-Lavalle L."/>
        </authorList>
    </citation>
    <scope>NUCLEOTIDE SEQUENCE [LARGE SCALE GENOMIC DNA]</scope>
</reference>
<protein>
    <recommendedName>
        <fullName evidence="3">Stress up-regulated Nod 19 protein</fullName>
    </recommendedName>
</protein>
<dbReference type="EMBL" id="OZ021743">
    <property type="protein sequence ID" value="CAK9329964.1"/>
    <property type="molecule type" value="Genomic_DNA"/>
</dbReference>